<evidence type="ECO:0000313" key="3">
    <source>
        <dbReference type="EMBL" id="MBO8190287.1"/>
    </source>
</evidence>
<name>A0ABS3X4I3_9ACTN</name>
<gene>
    <name evidence="3" type="ORF">ITI46_00915</name>
</gene>
<accession>A0ABS3X4I3</accession>
<organism evidence="3 4">
    <name type="scientific">Streptomyces oryzae</name>
    <dbReference type="NCBI Taxonomy" id="1434886"/>
    <lineage>
        <taxon>Bacteria</taxon>
        <taxon>Bacillati</taxon>
        <taxon>Actinomycetota</taxon>
        <taxon>Actinomycetes</taxon>
        <taxon>Kitasatosporales</taxon>
        <taxon>Streptomycetaceae</taxon>
        <taxon>Streptomyces</taxon>
    </lineage>
</organism>
<evidence type="ECO:0000256" key="1">
    <source>
        <dbReference type="SAM" id="MobiDB-lite"/>
    </source>
</evidence>
<feature type="compositionally biased region" description="Low complexity" evidence="1">
    <location>
        <begin position="112"/>
        <end position="124"/>
    </location>
</feature>
<comment type="caution">
    <text evidence="3">The sequence shown here is derived from an EMBL/GenBank/DDBJ whole genome shotgun (WGS) entry which is preliminary data.</text>
</comment>
<feature type="region of interest" description="Disordered" evidence="1">
    <location>
        <begin position="104"/>
        <end position="124"/>
    </location>
</feature>
<dbReference type="Proteomes" id="UP001519064">
    <property type="component" value="Unassembled WGS sequence"/>
</dbReference>
<proteinExistence type="predicted"/>
<dbReference type="EMBL" id="JADKMA010000002">
    <property type="protein sequence ID" value="MBO8190287.1"/>
    <property type="molecule type" value="Genomic_DNA"/>
</dbReference>
<feature type="region of interest" description="Disordered" evidence="1">
    <location>
        <begin position="50"/>
        <end position="71"/>
    </location>
</feature>
<feature type="transmembrane region" description="Helical" evidence="2">
    <location>
        <begin position="16"/>
        <end position="36"/>
    </location>
</feature>
<sequence length="124" mass="12726">MFHSALRDLHAHKRRFQLPAVAVVLGVAFTSGSLLYTQSVRTALEQAQATAQPDVSVAVRPDTSADDAARGARARLDDRLLNRLRTLPGAAAVRGTAEGTAFVVGPGGELIGPRGAPGSASAAG</sequence>
<keyword evidence="2" id="KW-0472">Membrane</keyword>
<evidence type="ECO:0008006" key="5">
    <source>
        <dbReference type="Google" id="ProtNLM"/>
    </source>
</evidence>
<dbReference type="RefSeq" id="WP_209237176.1">
    <property type="nucleotide sequence ID" value="NZ_JADKMA010000002.1"/>
</dbReference>
<evidence type="ECO:0000256" key="2">
    <source>
        <dbReference type="SAM" id="Phobius"/>
    </source>
</evidence>
<keyword evidence="4" id="KW-1185">Reference proteome</keyword>
<keyword evidence="2" id="KW-0812">Transmembrane</keyword>
<protein>
    <recommendedName>
        <fullName evidence="5">ABC transporter permease</fullName>
    </recommendedName>
</protein>
<keyword evidence="2" id="KW-1133">Transmembrane helix</keyword>
<reference evidence="3 4" key="1">
    <citation type="submission" date="2020-11" db="EMBL/GenBank/DDBJ databases">
        <title>Streptomyces spirodelae sp. nov., isolated from duckweed.</title>
        <authorList>
            <person name="Saimee Y."/>
            <person name="Duangmal K."/>
        </authorList>
    </citation>
    <scope>NUCLEOTIDE SEQUENCE [LARGE SCALE GENOMIC DNA]</scope>
    <source>
        <strain evidence="3 4">S16-07</strain>
    </source>
</reference>
<evidence type="ECO:0000313" key="4">
    <source>
        <dbReference type="Proteomes" id="UP001519064"/>
    </source>
</evidence>